<dbReference type="GO" id="GO:0008168">
    <property type="term" value="F:methyltransferase activity"/>
    <property type="evidence" value="ECO:0007669"/>
    <property type="project" value="InterPro"/>
</dbReference>
<name>A0A9D4XZY9_PEA</name>
<dbReference type="Gene3D" id="3.40.1010.10">
    <property type="entry name" value="Cobalt-precorrin-4 Transmethylase, Domain 1"/>
    <property type="match status" value="1"/>
</dbReference>
<feature type="domain" description="Tetrapyrrole methylase" evidence="2">
    <location>
        <begin position="5"/>
        <end position="42"/>
    </location>
</feature>
<organism evidence="3 4">
    <name type="scientific">Pisum sativum</name>
    <name type="common">Garden pea</name>
    <name type="synonym">Lathyrus oleraceus</name>
    <dbReference type="NCBI Taxonomy" id="3888"/>
    <lineage>
        <taxon>Eukaryota</taxon>
        <taxon>Viridiplantae</taxon>
        <taxon>Streptophyta</taxon>
        <taxon>Embryophyta</taxon>
        <taxon>Tracheophyta</taxon>
        <taxon>Spermatophyta</taxon>
        <taxon>Magnoliopsida</taxon>
        <taxon>eudicotyledons</taxon>
        <taxon>Gunneridae</taxon>
        <taxon>Pentapetalae</taxon>
        <taxon>rosids</taxon>
        <taxon>fabids</taxon>
        <taxon>Fabales</taxon>
        <taxon>Fabaceae</taxon>
        <taxon>Papilionoideae</taxon>
        <taxon>50 kb inversion clade</taxon>
        <taxon>NPAAA clade</taxon>
        <taxon>Hologalegina</taxon>
        <taxon>IRL clade</taxon>
        <taxon>Fabeae</taxon>
        <taxon>Lathyrus</taxon>
    </lineage>
</organism>
<dbReference type="EMBL" id="JAMSHJ010000003">
    <property type="protein sequence ID" value="KAI5430556.1"/>
    <property type="molecule type" value="Genomic_DNA"/>
</dbReference>
<sequence>MKPGLYLVGTPIGNLEDITFRALRVLNSADIILFEDTRNSATPGVSLKGRVIKVAKWEPPSDAKSEEEPESDSDSESIDSDEDFQICEICTTEEERKKCYSVPAVLSNVYTGATPDVMAMSAMPVKEATRAAAASKSPGDEQVSGTKEVQRVYVKDDPARYQTQQFQHKFAKPTTHIRWHEQRRKSLPVEKEGPLKSEKANFHYLKKSLPTPVHVYPTKTMKSGPEDKPLSGGLIQNPAFVLPWVHTLLSSSLTPSFIAGEYGGSLRVPPLLRENFGRLGFGVQNMRSG</sequence>
<evidence type="ECO:0000313" key="3">
    <source>
        <dbReference type="EMBL" id="KAI5430556.1"/>
    </source>
</evidence>
<dbReference type="Gramene" id="Psat03G0494800-T1">
    <property type="protein sequence ID" value="KAI5430556.1"/>
    <property type="gene ID" value="KIW84_034948"/>
</dbReference>
<keyword evidence="4" id="KW-1185">Reference proteome</keyword>
<evidence type="ECO:0000259" key="2">
    <source>
        <dbReference type="Pfam" id="PF00590"/>
    </source>
</evidence>
<evidence type="ECO:0000256" key="1">
    <source>
        <dbReference type="SAM" id="MobiDB-lite"/>
    </source>
</evidence>
<dbReference type="InterPro" id="IPR035996">
    <property type="entry name" value="4pyrrol_Methylase_sf"/>
</dbReference>
<comment type="caution">
    <text evidence="3">The sequence shown here is derived from an EMBL/GenBank/DDBJ whole genome shotgun (WGS) entry which is preliminary data.</text>
</comment>
<proteinExistence type="predicted"/>
<evidence type="ECO:0000313" key="4">
    <source>
        <dbReference type="Proteomes" id="UP001058974"/>
    </source>
</evidence>
<dbReference type="InterPro" id="IPR014777">
    <property type="entry name" value="4pyrrole_Mease_sub1"/>
</dbReference>
<dbReference type="InterPro" id="IPR008189">
    <property type="entry name" value="rRNA_ssu_MeTfrase_I"/>
</dbReference>
<gene>
    <name evidence="3" type="ORF">KIW84_034948</name>
</gene>
<feature type="region of interest" description="Disordered" evidence="1">
    <location>
        <begin position="58"/>
        <end position="80"/>
    </location>
</feature>
<dbReference type="PANTHER" id="PTHR46111">
    <property type="entry name" value="RIBOSOMAL RNA SMALL SUBUNIT METHYLTRANSFERASE I"/>
    <property type="match status" value="1"/>
</dbReference>
<dbReference type="Pfam" id="PF00590">
    <property type="entry name" value="TP_methylase"/>
    <property type="match status" value="1"/>
</dbReference>
<protein>
    <recommendedName>
        <fullName evidence="2">Tetrapyrrole methylase domain-containing protein</fullName>
    </recommendedName>
</protein>
<accession>A0A9D4XZY9</accession>
<reference evidence="3 4" key="1">
    <citation type="journal article" date="2022" name="Nat. Genet.">
        <title>Improved pea reference genome and pan-genome highlight genomic features and evolutionary characteristics.</title>
        <authorList>
            <person name="Yang T."/>
            <person name="Liu R."/>
            <person name="Luo Y."/>
            <person name="Hu S."/>
            <person name="Wang D."/>
            <person name="Wang C."/>
            <person name="Pandey M.K."/>
            <person name="Ge S."/>
            <person name="Xu Q."/>
            <person name="Li N."/>
            <person name="Li G."/>
            <person name="Huang Y."/>
            <person name="Saxena R.K."/>
            <person name="Ji Y."/>
            <person name="Li M."/>
            <person name="Yan X."/>
            <person name="He Y."/>
            <person name="Liu Y."/>
            <person name="Wang X."/>
            <person name="Xiang C."/>
            <person name="Varshney R.K."/>
            <person name="Ding H."/>
            <person name="Gao S."/>
            <person name="Zong X."/>
        </authorList>
    </citation>
    <scope>NUCLEOTIDE SEQUENCE [LARGE SCALE GENOMIC DNA]</scope>
    <source>
        <strain evidence="3 4">cv. Zhongwan 6</strain>
    </source>
</reference>
<feature type="compositionally biased region" description="Acidic residues" evidence="1">
    <location>
        <begin position="67"/>
        <end position="80"/>
    </location>
</feature>
<dbReference type="InterPro" id="IPR000878">
    <property type="entry name" value="4pyrrol_Mease"/>
</dbReference>
<dbReference type="SUPFAM" id="SSF53790">
    <property type="entry name" value="Tetrapyrrole methylase"/>
    <property type="match status" value="1"/>
</dbReference>
<dbReference type="AlphaFoldDB" id="A0A9D4XZY9"/>
<dbReference type="PANTHER" id="PTHR46111:SF1">
    <property type="entry name" value="RIBOSOMAL RNA SMALL SUBUNIT METHYLTRANSFERASE I"/>
    <property type="match status" value="1"/>
</dbReference>
<dbReference type="Proteomes" id="UP001058974">
    <property type="component" value="Chromosome 3"/>
</dbReference>